<dbReference type="AlphaFoldDB" id="K0TEU1"/>
<comment type="caution">
    <text evidence="2">The sequence shown here is derived from an EMBL/GenBank/DDBJ whole genome shotgun (WGS) entry which is preliminary data.</text>
</comment>
<name>K0TEU1_THAOC</name>
<dbReference type="EMBL" id="AGNL01001187">
    <property type="protein sequence ID" value="EJK77203.1"/>
    <property type="molecule type" value="Genomic_DNA"/>
</dbReference>
<feature type="compositionally biased region" description="Polar residues" evidence="1">
    <location>
        <begin position="294"/>
        <end position="303"/>
    </location>
</feature>
<keyword evidence="3" id="KW-1185">Reference proteome</keyword>
<accession>K0TEU1</accession>
<reference evidence="2 3" key="1">
    <citation type="journal article" date="2012" name="Genome Biol.">
        <title>Genome and low-iron response of an oceanic diatom adapted to chronic iron limitation.</title>
        <authorList>
            <person name="Lommer M."/>
            <person name="Specht M."/>
            <person name="Roy A.S."/>
            <person name="Kraemer L."/>
            <person name="Andreson R."/>
            <person name="Gutowska M.A."/>
            <person name="Wolf J."/>
            <person name="Bergner S.V."/>
            <person name="Schilhabel M.B."/>
            <person name="Klostermeier U.C."/>
            <person name="Beiko R.G."/>
            <person name="Rosenstiel P."/>
            <person name="Hippler M."/>
            <person name="Laroche J."/>
        </authorList>
    </citation>
    <scope>NUCLEOTIDE SEQUENCE [LARGE SCALE GENOMIC DNA]</scope>
    <source>
        <strain evidence="2 3">CCMP1005</strain>
    </source>
</reference>
<proteinExistence type="predicted"/>
<evidence type="ECO:0000256" key="1">
    <source>
        <dbReference type="SAM" id="MobiDB-lite"/>
    </source>
</evidence>
<feature type="non-terminal residue" evidence="2">
    <location>
        <position position="749"/>
    </location>
</feature>
<feature type="compositionally biased region" description="Polar residues" evidence="1">
    <location>
        <begin position="156"/>
        <end position="166"/>
    </location>
</feature>
<feature type="compositionally biased region" description="Polar residues" evidence="1">
    <location>
        <begin position="1"/>
        <end position="13"/>
    </location>
</feature>
<feature type="region of interest" description="Disordered" evidence="1">
    <location>
        <begin position="1"/>
        <end position="228"/>
    </location>
</feature>
<evidence type="ECO:0000313" key="3">
    <source>
        <dbReference type="Proteomes" id="UP000266841"/>
    </source>
</evidence>
<feature type="compositionally biased region" description="Polar residues" evidence="1">
    <location>
        <begin position="189"/>
        <end position="199"/>
    </location>
</feature>
<feature type="compositionally biased region" description="Basic and acidic residues" evidence="1">
    <location>
        <begin position="32"/>
        <end position="51"/>
    </location>
</feature>
<feature type="region of interest" description="Disordered" evidence="1">
    <location>
        <begin position="284"/>
        <end position="401"/>
    </location>
</feature>
<dbReference type="Proteomes" id="UP000266841">
    <property type="component" value="Unassembled WGS sequence"/>
</dbReference>
<feature type="compositionally biased region" description="Basic and acidic residues" evidence="1">
    <location>
        <begin position="214"/>
        <end position="227"/>
    </location>
</feature>
<feature type="compositionally biased region" description="Acidic residues" evidence="1">
    <location>
        <begin position="52"/>
        <end position="65"/>
    </location>
</feature>
<gene>
    <name evidence="2" type="ORF">THAOC_00983</name>
</gene>
<protein>
    <submittedName>
        <fullName evidence="2">Uncharacterized protein</fullName>
    </submittedName>
</protein>
<feature type="compositionally biased region" description="Low complexity" evidence="1">
    <location>
        <begin position="14"/>
        <end position="25"/>
    </location>
</feature>
<sequence length="749" mass="81575">MEPQPSLSPGASCSSDPPIDTYSSSSDDDRDDERGRDDDSRERRRQLRELALDEAWDDTLSDEGESNSMPRWEANLVRRKLNHDRAERKTSSEDSNGSGSINMHTSCPSQSQVRLKRSCQSPASTGLSEESLQSHDRGNGTEVLKGCPTGEERATEQAQYTETMRQINLDRLTHPRSESPLFPEEEYDNASTVASSNGKSNRESSRLKAATPVRDGHDAAEAEEMRSPLHSLPQRPICPFPEEADRKRIVGCLAAILACSYPYETAPLLMVKERQQQPVDHSSYAYDAGEDDSTGNAQSTMPESNDDGLLKYENSAASRALKPTPCSHDPLTISTGQINGDHPHLQQHKKQQRIIEQTRSPPRSGGGGSFSNPFGRAQSMPVQAKGEKQPARSPLGGGQFSFAALKDSNASQIFKKGSSTQPPTSLTAELAEVRHRIRRHAILSELLVSSAEMLLLDKSHARAFLPMLEGLLSKVEEPAKDESIGQSWKGRGFGGVSMPSLDDEMMSPRSQPRQRRAWRVVGIIPGQAIDVLQLAAEAVPASNLRAPRDCDSRQGPGGAVPAVADTRAGFRCIALLLLNHLLRDGRGYDARVRQAFKRLAVVVLSHELKVGGILRPDLDEAEDLDSLLWGDQDAARGEEGADDSDDLALLATRKFEAMEHSIAAKLIEMSKASAEKERQQRRGQSSSEPRGRHAPSSSNMSSSSHGRIALAPKETPMSSNHGVSKEQIMRGIKVGAAGAVGATLFARTV</sequence>
<organism evidence="2 3">
    <name type="scientific">Thalassiosira oceanica</name>
    <name type="common">Marine diatom</name>
    <dbReference type="NCBI Taxonomy" id="159749"/>
    <lineage>
        <taxon>Eukaryota</taxon>
        <taxon>Sar</taxon>
        <taxon>Stramenopiles</taxon>
        <taxon>Ochrophyta</taxon>
        <taxon>Bacillariophyta</taxon>
        <taxon>Coscinodiscophyceae</taxon>
        <taxon>Thalassiosirophycidae</taxon>
        <taxon>Thalassiosirales</taxon>
        <taxon>Thalassiosiraceae</taxon>
        <taxon>Thalassiosira</taxon>
    </lineage>
</organism>
<evidence type="ECO:0000313" key="2">
    <source>
        <dbReference type="EMBL" id="EJK77203.1"/>
    </source>
</evidence>
<feature type="compositionally biased region" description="Polar residues" evidence="1">
    <location>
        <begin position="93"/>
        <end position="131"/>
    </location>
</feature>
<feature type="compositionally biased region" description="Basic and acidic residues" evidence="1">
    <location>
        <begin position="83"/>
        <end position="92"/>
    </location>
</feature>
<feature type="region of interest" description="Disordered" evidence="1">
    <location>
        <begin position="672"/>
        <end position="706"/>
    </location>
</feature>